<dbReference type="Gene3D" id="2.40.320.10">
    <property type="entry name" value="Hypothetical Protein Pfu-838710-001"/>
    <property type="match status" value="1"/>
</dbReference>
<dbReference type="Pfam" id="PF05235">
    <property type="entry name" value="CHAD"/>
    <property type="match status" value="1"/>
</dbReference>
<evidence type="ECO:0000313" key="4">
    <source>
        <dbReference type="EMBL" id="GIJ43383.1"/>
    </source>
</evidence>
<dbReference type="SUPFAM" id="SSF55154">
    <property type="entry name" value="CYTH-like phosphatases"/>
    <property type="match status" value="1"/>
</dbReference>
<dbReference type="Proteomes" id="UP000619260">
    <property type="component" value="Unassembled WGS sequence"/>
</dbReference>
<dbReference type="InterPro" id="IPR023577">
    <property type="entry name" value="CYTH_domain"/>
</dbReference>
<feature type="compositionally biased region" description="Basic and acidic residues" evidence="1">
    <location>
        <begin position="192"/>
        <end position="214"/>
    </location>
</feature>
<dbReference type="PANTHER" id="PTHR39339">
    <property type="entry name" value="SLR1444 PROTEIN"/>
    <property type="match status" value="1"/>
</dbReference>
<feature type="compositionally biased region" description="Basic and acidic residues" evidence="1">
    <location>
        <begin position="64"/>
        <end position="82"/>
    </location>
</feature>
<dbReference type="InterPro" id="IPR033469">
    <property type="entry name" value="CYTH-like_dom_sf"/>
</dbReference>
<dbReference type="InterPro" id="IPR007899">
    <property type="entry name" value="CHAD_dom"/>
</dbReference>
<reference evidence="4" key="1">
    <citation type="submission" date="2021-01" db="EMBL/GenBank/DDBJ databases">
        <title>Whole genome shotgun sequence of Virgisporangium aliadipatigenens NBRC 105644.</title>
        <authorList>
            <person name="Komaki H."/>
            <person name="Tamura T."/>
        </authorList>
    </citation>
    <scope>NUCLEOTIDE SEQUENCE</scope>
    <source>
        <strain evidence="4">NBRC 105644</strain>
    </source>
</reference>
<dbReference type="AlphaFoldDB" id="A0A8J3YFM3"/>
<dbReference type="RefSeq" id="WP_203896971.1">
    <property type="nucleotide sequence ID" value="NZ_BOPF01000002.1"/>
</dbReference>
<dbReference type="SMART" id="SM00880">
    <property type="entry name" value="CHAD"/>
    <property type="match status" value="1"/>
</dbReference>
<dbReference type="PROSITE" id="PS51707">
    <property type="entry name" value="CYTH"/>
    <property type="match status" value="1"/>
</dbReference>
<dbReference type="InterPro" id="IPR038186">
    <property type="entry name" value="CHAD_dom_sf"/>
</dbReference>
<gene>
    <name evidence="4" type="ORF">Val02_02690</name>
</gene>
<protein>
    <submittedName>
        <fullName evidence="4">CHAD domain-containing protein</fullName>
    </submittedName>
</protein>
<feature type="domain" description="CHAD" evidence="3">
    <location>
        <begin position="213"/>
        <end position="481"/>
    </location>
</feature>
<feature type="region of interest" description="Disordered" evidence="1">
    <location>
        <begin position="192"/>
        <end position="218"/>
    </location>
</feature>
<dbReference type="PROSITE" id="PS51708">
    <property type="entry name" value="CHAD"/>
    <property type="match status" value="1"/>
</dbReference>
<feature type="region of interest" description="Disordered" evidence="1">
    <location>
        <begin position="64"/>
        <end position="95"/>
    </location>
</feature>
<keyword evidence="5" id="KW-1185">Reference proteome</keyword>
<dbReference type="EMBL" id="BOPF01000002">
    <property type="protein sequence ID" value="GIJ43383.1"/>
    <property type="molecule type" value="Genomic_DNA"/>
</dbReference>
<dbReference type="PANTHER" id="PTHR39339:SF1">
    <property type="entry name" value="CHAD DOMAIN-CONTAINING PROTEIN"/>
    <property type="match status" value="1"/>
</dbReference>
<organism evidence="4 5">
    <name type="scientific">Virgisporangium aliadipatigenens</name>
    <dbReference type="NCBI Taxonomy" id="741659"/>
    <lineage>
        <taxon>Bacteria</taxon>
        <taxon>Bacillati</taxon>
        <taxon>Actinomycetota</taxon>
        <taxon>Actinomycetes</taxon>
        <taxon>Micromonosporales</taxon>
        <taxon>Micromonosporaceae</taxon>
        <taxon>Virgisporangium</taxon>
    </lineage>
</organism>
<dbReference type="Gene3D" id="1.40.20.10">
    <property type="entry name" value="CHAD domain"/>
    <property type="match status" value="1"/>
</dbReference>
<evidence type="ECO:0000256" key="1">
    <source>
        <dbReference type="SAM" id="MobiDB-lite"/>
    </source>
</evidence>
<sequence length="490" mass="53772">MGTSTEIERKYEVPNGFQLPDLAGVASVTGVGDPAEHSLDATYFDTPGLTLAKNRMTLRRRTGGHDAGWHLKRPAGADRSETRVPLGKNPKSPPGAVVKQIRDLVGGDVLAPVARIRTRRVERPLRAADGAVLALVADDVVTSETPGDVALVQRWREIEVELVDGPRTLLDAVDRALRAAGARPARDVSKLARALGDRLPKREKEPTAKPEQRPLPDTPLARYLDAQRAAIAQHEPGVRAGDPESVHKMRVATRRLRSTLKTFKLKAELDAELKWLADRLGAVRDGDVLTERLHAAIDALPPENVVGPVKARIRGTLAAQTAKGREELNAALDSDRFRRLVAAVTALPHANGTGDPRTRVRKAVRRADRRLDAARRARRDRDERLHDARKAYKRARYAVEVLEPAAGKPASRLVERLTELQDTLGAHQDSIVAGKLLRQHGMRAHAAGENAFTYGILLAEQRHAGERSLAEVPRVSRRAGSAKVRKWLTR</sequence>
<dbReference type="CDD" id="cd07374">
    <property type="entry name" value="CYTH-like_Pase"/>
    <property type="match status" value="1"/>
</dbReference>
<evidence type="ECO:0000259" key="3">
    <source>
        <dbReference type="PROSITE" id="PS51708"/>
    </source>
</evidence>
<comment type="caution">
    <text evidence="4">The sequence shown here is derived from an EMBL/GenBank/DDBJ whole genome shotgun (WGS) entry which is preliminary data.</text>
</comment>
<feature type="domain" description="CYTH" evidence="2">
    <location>
        <begin position="4"/>
        <end position="201"/>
    </location>
</feature>
<evidence type="ECO:0000259" key="2">
    <source>
        <dbReference type="PROSITE" id="PS51707"/>
    </source>
</evidence>
<name>A0A8J3YFM3_9ACTN</name>
<proteinExistence type="predicted"/>
<accession>A0A8J3YFM3</accession>
<dbReference type="Pfam" id="PF01928">
    <property type="entry name" value="CYTH"/>
    <property type="match status" value="1"/>
</dbReference>
<dbReference type="SMART" id="SM01118">
    <property type="entry name" value="CYTH"/>
    <property type="match status" value="1"/>
</dbReference>
<evidence type="ECO:0000313" key="5">
    <source>
        <dbReference type="Proteomes" id="UP000619260"/>
    </source>
</evidence>